<comment type="caution">
    <text evidence="3">The sequence shown here is derived from an EMBL/GenBank/DDBJ whole genome shotgun (WGS) entry which is preliminary data.</text>
</comment>
<dbReference type="PROSITE" id="PS50966">
    <property type="entry name" value="ZF_SWIM"/>
    <property type="match status" value="1"/>
</dbReference>
<dbReference type="Pfam" id="PF04434">
    <property type="entry name" value="SWIM"/>
    <property type="match status" value="1"/>
</dbReference>
<evidence type="ECO:0000256" key="1">
    <source>
        <dbReference type="PROSITE-ProRule" id="PRU00325"/>
    </source>
</evidence>
<gene>
    <name evidence="3" type="ORF">Pa4123_46130</name>
</gene>
<name>A0ABQ5QXR7_9ACTN</name>
<protein>
    <recommendedName>
        <fullName evidence="2">SWIM-type domain-containing protein</fullName>
    </recommendedName>
</protein>
<evidence type="ECO:0000313" key="3">
    <source>
        <dbReference type="EMBL" id="GLH99338.1"/>
    </source>
</evidence>
<evidence type="ECO:0000259" key="2">
    <source>
        <dbReference type="PROSITE" id="PS50966"/>
    </source>
</evidence>
<accession>A0ABQ5QXR7</accession>
<keyword evidence="1" id="KW-0863">Zinc-finger</keyword>
<organism evidence="3 4">
    <name type="scientific">Phytohabitans aurantiacus</name>
    <dbReference type="NCBI Taxonomy" id="3016789"/>
    <lineage>
        <taxon>Bacteria</taxon>
        <taxon>Bacillati</taxon>
        <taxon>Actinomycetota</taxon>
        <taxon>Actinomycetes</taxon>
        <taxon>Micromonosporales</taxon>
        <taxon>Micromonosporaceae</taxon>
    </lineage>
</organism>
<proteinExistence type="predicted"/>
<sequence length="297" mass="31467">MSAEWEGVRWDGVGSAAVAVRIDIEAFGEAIRPATREAASALRRAGAVSGLEEAGGGAQAVVRDGARILQPWIGIVDGAFTGECECRGDGGLCAHAVAVALAAFDDDLRWSGAAVPPSAAEVPSERLRYAAAVERLAPRQLAALVVDQAADDRLFATVLLRTAGMLDAADHEDAQRRLRVLVETSAVVTRGPYWEISHVEEAGLRLAAEATVLCELPATTEALDLVERAILVWDGLAGHLIDAHEVRGVDPEEVGNPLVEAYIDLFEQLDPDPAELSQRLSQLADKCPNGTVDLDVL</sequence>
<evidence type="ECO:0000313" key="4">
    <source>
        <dbReference type="Proteomes" id="UP001144280"/>
    </source>
</evidence>
<reference evidence="3" key="1">
    <citation type="submission" date="2022-12" db="EMBL/GenBank/DDBJ databases">
        <title>New Phytohabitans aurantiacus sp. RD004123 nov., an actinomycete isolated from soil.</title>
        <authorList>
            <person name="Triningsih D.W."/>
            <person name="Harunari E."/>
            <person name="Igarashi Y."/>
        </authorList>
    </citation>
    <scope>NUCLEOTIDE SEQUENCE</scope>
    <source>
        <strain evidence="3">RD004123</strain>
    </source>
</reference>
<feature type="domain" description="SWIM-type" evidence="2">
    <location>
        <begin position="69"/>
        <end position="104"/>
    </location>
</feature>
<dbReference type="InterPro" id="IPR007527">
    <property type="entry name" value="Znf_SWIM"/>
</dbReference>
<keyword evidence="1" id="KW-0862">Zinc</keyword>
<keyword evidence="4" id="KW-1185">Reference proteome</keyword>
<dbReference type="EMBL" id="BSDI01000022">
    <property type="protein sequence ID" value="GLH99338.1"/>
    <property type="molecule type" value="Genomic_DNA"/>
</dbReference>
<dbReference type="Proteomes" id="UP001144280">
    <property type="component" value="Unassembled WGS sequence"/>
</dbReference>
<keyword evidence="1" id="KW-0479">Metal-binding</keyword>